<name>A0A0F9SC51_9ZZZZ</name>
<gene>
    <name evidence="1" type="ORF">LCGC14_0869590</name>
</gene>
<evidence type="ECO:0000313" key="1">
    <source>
        <dbReference type="EMBL" id="KKN26963.1"/>
    </source>
</evidence>
<organism evidence="1">
    <name type="scientific">marine sediment metagenome</name>
    <dbReference type="NCBI Taxonomy" id="412755"/>
    <lineage>
        <taxon>unclassified sequences</taxon>
        <taxon>metagenomes</taxon>
        <taxon>ecological metagenomes</taxon>
    </lineage>
</organism>
<evidence type="ECO:0008006" key="2">
    <source>
        <dbReference type="Google" id="ProtNLM"/>
    </source>
</evidence>
<reference evidence="1" key="1">
    <citation type="journal article" date="2015" name="Nature">
        <title>Complex archaea that bridge the gap between prokaryotes and eukaryotes.</title>
        <authorList>
            <person name="Spang A."/>
            <person name="Saw J.H."/>
            <person name="Jorgensen S.L."/>
            <person name="Zaremba-Niedzwiedzka K."/>
            <person name="Martijn J."/>
            <person name="Lind A.E."/>
            <person name="van Eijk R."/>
            <person name="Schleper C."/>
            <person name="Guy L."/>
            <person name="Ettema T.J."/>
        </authorList>
    </citation>
    <scope>NUCLEOTIDE SEQUENCE</scope>
</reference>
<accession>A0A0F9SC51</accession>
<sequence>MGLKNKEDQIAYSKKYYQEHIEEERARSRAWARNNREKHAELVRNSYRRAKNLFFEMYGSKCACCGEETREFLTLDHVKGQVGKKKQKTRAAYGEAIKKYDPEKFRILCRNCNWAIGFLGYCPHERNRDGSEIS</sequence>
<dbReference type="AlphaFoldDB" id="A0A0F9SC51"/>
<proteinExistence type="predicted"/>
<comment type="caution">
    <text evidence="1">The sequence shown here is derived from an EMBL/GenBank/DDBJ whole genome shotgun (WGS) entry which is preliminary data.</text>
</comment>
<protein>
    <recommendedName>
        <fullName evidence="2">HNH domain-containing protein</fullName>
    </recommendedName>
</protein>
<dbReference type="EMBL" id="LAZR01002680">
    <property type="protein sequence ID" value="KKN26963.1"/>
    <property type="molecule type" value="Genomic_DNA"/>
</dbReference>